<evidence type="ECO:0000256" key="1">
    <source>
        <dbReference type="SAM" id="MobiDB-lite"/>
    </source>
</evidence>
<sequence length="362" mass="39117">MPPAVEPSATIVPLPANTSAPTPTEIAPTPTPIAFSLPAPETVALDFVALTCSAKWSNNAYHLPCPGHLDEIERGYVEYSDHAVAEGMVSVEAPLISMLPGQGDGNGIGLFGRYPPLTIYPGDFFQATLACHGDSSCNAELALEYFDQNGNYTDTDWSWTHQAGDSLEELSVDLSSLAGQTVELMLVMREKGSAKNNWFLLIRPHISRDPQALPAPMVVPTSTPELTDKTPGVISGKVDMSTSPPYLTDPVSNPQGMPVVVTFFNLDDSTYWYIQTLLTGHPNYQMTIPPGRYEVVAYARGVGGEPYVTAGYTGQNPSCGQPLRVVEVTPNERVENIIIADWNWKCGGTAFRPEKPPIVPVP</sequence>
<name>A0A8J6NGD2_9CHLR</name>
<proteinExistence type="predicted"/>
<feature type="compositionally biased region" description="Low complexity" evidence="1">
    <location>
        <begin position="18"/>
        <end position="27"/>
    </location>
</feature>
<accession>A0A8J6NGD2</accession>
<protein>
    <submittedName>
        <fullName evidence="2">Uncharacterized protein</fullName>
    </submittedName>
</protein>
<gene>
    <name evidence="2" type="ORF">H8E29_07510</name>
</gene>
<evidence type="ECO:0000313" key="3">
    <source>
        <dbReference type="Proteomes" id="UP000614469"/>
    </source>
</evidence>
<reference evidence="2 3" key="1">
    <citation type="submission" date="2020-08" db="EMBL/GenBank/DDBJ databases">
        <title>Bridging the membrane lipid divide: bacteria of the FCB group superphylum have the potential to synthesize archaeal ether lipids.</title>
        <authorList>
            <person name="Villanueva L."/>
            <person name="Von Meijenfeldt F.A.B."/>
            <person name="Westbye A.B."/>
            <person name="Yadav S."/>
            <person name="Hopmans E.C."/>
            <person name="Dutilh B.E."/>
            <person name="Sinninghe Damste J.S."/>
        </authorList>
    </citation>
    <scope>NUCLEOTIDE SEQUENCE [LARGE SCALE GENOMIC DNA]</scope>
    <source>
        <strain evidence="2">NIOZ-UU36</strain>
    </source>
</reference>
<organism evidence="2 3">
    <name type="scientific">Candidatus Desulfolinea nitratireducens</name>
    <dbReference type="NCBI Taxonomy" id="2841698"/>
    <lineage>
        <taxon>Bacteria</taxon>
        <taxon>Bacillati</taxon>
        <taxon>Chloroflexota</taxon>
        <taxon>Anaerolineae</taxon>
        <taxon>Anaerolineales</taxon>
        <taxon>Anaerolineales incertae sedis</taxon>
        <taxon>Candidatus Desulfolinea</taxon>
    </lineage>
</organism>
<dbReference type="EMBL" id="JACNJN010000091">
    <property type="protein sequence ID" value="MBC8335093.1"/>
    <property type="molecule type" value="Genomic_DNA"/>
</dbReference>
<feature type="region of interest" description="Disordered" evidence="1">
    <location>
        <begin position="1"/>
        <end position="27"/>
    </location>
</feature>
<feature type="region of interest" description="Disordered" evidence="1">
    <location>
        <begin position="213"/>
        <end position="239"/>
    </location>
</feature>
<comment type="caution">
    <text evidence="2">The sequence shown here is derived from an EMBL/GenBank/DDBJ whole genome shotgun (WGS) entry which is preliminary data.</text>
</comment>
<dbReference type="AlphaFoldDB" id="A0A8J6NGD2"/>
<dbReference type="Proteomes" id="UP000614469">
    <property type="component" value="Unassembled WGS sequence"/>
</dbReference>
<evidence type="ECO:0000313" key="2">
    <source>
        <dbReference type="EMBL" id="MBC8335093.1"/>
    </source>
</evidence>